<evidence type="ECO:0000313" key="3">
    <source>
        <dbReference type="EMBL" id="VAW29398.1"/>
    </source>
</evidence>
<feature type="non-terminal residue" evidence="3">
    <location>
        <position position="102"/>
    </location>
</feature>
<dbReference type="InterPro" id="IPR041652">
    <property type="entry name" value="DUF5616"/>
</dbReference>
<name>A0A3B0UFL4_9ZZZZ</name>
<dbReference type="Pfam" id="PF04256">
    <property type="entry name" value="DUF434"/>
    <property type="match status" value="1"/>
</dbReference>
<reference evidence="3" key="1">
    <citation type="submission" date="2018-06" db="EMBL/GenBank/DDBJ databases">
        <authorList>
            <person name="Zhirakovskaya E."/>
        </authorList>
    </citation>
    <scope>NUCLEOTIDE SEQUENCE</scope>
</reference>
<dbReference type="InterPro" id="IPR007368">
    <property type="entry name" value="DUF434"/>
</dbReference>
<evidence type="ECO:0000259" key="1">
    <source>
        <dbReference type="Pfam" id="PF04256"/>
    </source>
</evidence>
<accession>A0A3B0UFL4</accession>
<dbReference type="EMBL" id="UOET01000361">
    <property type="protein sequence ID" value="VAW29398.1"/>
    <property type="molecule type" value="Genomic_DNA"/>
</dbReference>
<dbReference type="PANTHER" id="PTHR42252">
    <property type="entry name" value="DUF5616 DOMAIN-CONTAINING PROTEIN"/>
    <property type="match status" value="1"/>
</dbReference>
<gene>
    <name evidence="3" type="ORF">MNBD_BACTEROID07-1178</name>
</gene>
<feature type="domain" description="DUF5616" evidence="2">
    <location>
        <begin position="70"/>
        <end position="102"/>
    </location>
</feature>
<dbReference type="Pfam" id="PF18481">
    <property type="entry name" value="DUF5616"/>
    <property type="match status" value="1"/>
</dbReference>
<evidence type="ECO:0000259" key="2">
    <source>
        <dbReference type="Pfam" id="PF18481"/>
    </source>
</evidence>
<dbReference type="PANTHER" id="PTHR42252:SF1">
    <property type="entry name" value="DUF434 DOMAIN-CONTAINING PROTEIN"/>
    <property type="match status" value="1"/>
</dbReference>
<sequence length="102" mass="11629">MKLSDGFFQAVCDYRYLLGHGYPQKSILKLVGDRYALPSHERVMLYRGLAREQQVKVRQQKFISDIPAHAEVTLDGFNVCRTVGSYLNGNPVFVGMDGYLRD</sequence>
<feature type="domain" description="DUF434" evidence="1">
    <location>
        <begin position="9"/>
        <end position="61"/>
    </location>
</feature>
<dbReference type="AlphaFoldDB" id="A0A3B0UFL4"/>
<proteinExistence type="predicted"/>
<protein>
    <submittedName>
        <fullName evidence="3">Uncharacterized protein</fullName>
    </submittedName>
</protein>
<organism evidence="3">
    <name type="scientific">hydrothermal vent metagenome</name>
    <dbReference type="NCBI Taxonomy" id="652676"/>
    <lineage>
        <taxon>unclassified sequences</taxon>
        <taxon>metagenomes</taxon>
        <taxon>ecological metagenomes</taxon>
    </lineage>
</organism>